<dbReference type="Proteomes" id="UP000612055">
    <property type="component" value="Unassembled WGS sequence"/>
</dbReference>
<proteinExistence type="predicted"/>
<feature type="transmembrane region" description="Helical" evidence="2">
    <location>
        <begin position="75"/>
        <end position="95"/>
    </location>
</feature>
<keyword evidence="2" id="KW-1133">Transmembrane helix</keyword>
<name>A0A835Y7C4_9CHLO</name>
<comment type="caution">
    <text evidence="3">The sequence shown here is derived from an EMBL/GenBank/DDBJ whole genome shotgun (WGS) entry which is preliminary data.</text>
</comment>
<evidence type="ECO:0000313" key="4">
    <source>
        <dbReference type="Proteomes" id="UP000612055"/>
    </source>
</evidence>
<keyword evidence="4" id="KW-1185">Reference proteome</keyword>
<keyword evidence="2" id="KW-0472">Membrane</keyword>
<organism evidence="3 4">
    <name type="scientific">Edaphochlamys debaryana</name>
    <dbReference type="NCBI Taxonomy" id="47281"/>
    <lineage>
        <taxon>Eukaryota</taxon>
        <taxon>Viridiplantae</taxon>
        <taxon>Chlorophyta</taxon>
        <taxon>core chlorophytes</taxon>
        <taxon>Chlorophyceae</taxon>
        <taxon>CS clade</taxon>
        <taxon>Chlamydomonadales</taxon>
        <taxon>Chlamydomonadales incertae sedis</taxon>
        <taxon>Edaphochlamys</taxon>
    </lineage>
</organism>
<sequence>MNNRDTASEAAFVTSAGRPHGGGKGLSPSPICARPWLAATSRSRAFSHIHHQAAMCGAAEIHGKLVKEGLTVHGAAVAIGMLGSAALCCCTAAAFRGN</sequence>
<dbReference type="EMBL" id="JAEHOE010000035">
    <property type="protein sequence ID" value="KAG2493760.1"/>
    <property type="molecule type" value="Genomic_DNA"/>
</dbReference>
<reference evidence="3" key="1">
    <citation type="journal article" date="2020" name="bioRxiv">
        <title>Comparative genomics of Chlamydomonas.</title>
        <authorList>
            <person name="Craig R.J."/>
            <person name="Hasan A.R."/>
            <person name="Ness R.W."/>
            <person name="Keightley P.D."/>
        </authorList>
    </citation>
    <scope>NUCLEOTIDE SEQUENCE</scope>
    <source>
        <strain evidence="3">CCAP 11/70</strain>
    </source>
</reference>
<feature type="region of interest" description="Disordered" evidence="1">
    <location>
        <begin position="1"/>
        <end position="29"/>
    </location>
</feature>
<evidence type="ECO:0000256" key="2">
    <source>
        <dbReference type="SAM" id="Phobius"/>
    </source>
</evidence>
<accession>A0A835Y7C4</accession>
<evidence type="ECO:0000256" key="1">
    <source>
        <dbReference type="SAM" id="MobiDB-lite"/>
    </source>
</evidence>
<dbReference type="AlphaFoldDB" id="A0A835Y7C4"/>
<keyword evidence="2" id="KW-0812">Transmembrane</keyword>
<gene>
    <name evidence="3" type="ORF">HYH03_007982</name>
</gene>
<protein>
    <submittedName>
        <fullName evidence="3">Uncharacterized protein</fullName>
    </submittedName>
</protein>
<evidence type="ECO:0000313" key="3">
    <source>
        <dbReference type="EMBL" id="KAG2493760.1"/>
    </source>
</evidence>